<evidence type="ECO:0000256" key="9">
    <source>
        <dbReference type="RuleBase" id="RU003406"/>
    </source>
</evidence>
<proteinExistence type="inferred from homology"/>
<dbReference type="GO" id="GO:0036440">
    <property type="term" value="F:citrate synthase activity"/>
    <property type="evidence" value="ECO:0007669"/>
    <property type="project" value="UniProtKB-EC"/>
</dbReference>
<dbReference type="Pfam" id="PF00285">
    <property type="entry name" value="Citrate_synt"/>
    <property type="match status" value="1"/>
</dbReference>
<protein>
    <recommendedName>
        <fullName evidence="6 7">Citrate synthase</fullName>
    </recommendedName>
</protein>
<organism evidence="10 11">
    <name type="scientific">Pelagibacterium flavum</name>
    <dbReference type="NCBI Taxonomy" id="2984530"/>
    <lineage>
        <taxon>Bacteria</taxon>
        <taxon>Pseudomonadati</taxon>
        <taxon>Pseudomonadota</taxon>
        <taxon>Alphaproteobacteria</taxon>
        <taxon>Hyphomicrobiales</taxon>
        <taxon>Devosiaceae</taxon>
        <taxon>Pelagibacterium</taxon>
    </lineage>
</organism>
<dbReference type="InterPro" id="IPR036969">
    <property type="entry name" value="Citrate_synthase_sf"/>
</dbReference>
<dbReference type="PROSITE" id="PS00480">
    <property type="entry name" value="CITRATE_SYNTHASE"/>
    <property type="match status" value="1"/>
</dbReference>
<evidence type="ECO:0000256" key="6">
    <source>
        <dbReference type="NCBIfam" id="TIGR01798"/>
    </source>
</evidence>
<keyword evidence="10" id="KW-0012">Acyltransferase</keyword>
<evidence type="ECO:0000256" key="7">
    <source>
        <dbReference type="PIRNR" id="PIRNR001369"/>
    </source>
</evidence>
<evidence type="ECO:0000256" key="3">
    <source>
        <dbReference type="ARBA" id="ARBA00022532"/>
    </source>
</evidence>
<keyword evidence="3 8" id="KW-0816">Tricarboxylic acid cycle</keyword>
<dbReference type="Gene3D" id="1.10.580.10">
    <property type="entry name" value="Citrate Synthase, domain 1"/>
    <property type="match status" value="1"/>
</dbReference>
<dbReference type="PRINTS" id="PR00143">
    <property type="entry name" value="CITRTSNTHASE"/>
</dbReference>
<dbReference type="InterPro" id="IPR019810">
    <property type="entry name" value="Citrate_synthase_AS"/>
</dbReference>
<dbReference type="NCBIfam" id="TIGR01798">
    <property type="entry name" value="cit_synth_I"/>
    <property type="match status" value="1"/>
</dbReference>
<dbReference type="InterPro" id="IPR010953">
    <property type="entry name" value="Citrate_synthase_typ-I"/>
</dbReference>
<evidence type="ECO:0000256" key="8">
    <source>
        <dbReference type="RuleBase" id="RU003370"/>
    </source>
</evidence>
<dbReference type="Proteomes" id="UP001163882">
    <property type="component" value="Chromosome"/>
</dbReference>
<keyword evidence="4 7" id="KW-0808">Transferase</keyword>
<evidence type="ECO:0000256" key="4">
    <source>
        <dbReference type="ARBA" id="ARBA00022679"/>
    </source>
</evidence>
<gene>
    <name evidence="10" type="primary">gltA</name>
    <name evidence="10" type="ORF">OF122_11005</name>
</gene>
<dbReference type="NCBIfam" id="NF004126">
    <property type="entry name" value="PRK05614.1"/>
    <property type="match status" value="1"/>
</dbReference>
<evidence type="ECO:0000313" key="10">
    <source>
        <dbReference type="EMBL" id="UYQ70609.1"/>
    </source>
</evidence>
<accession>A0ABY6IJ20</accession>
<reference evidence="10" key="1">
    <citation type="submission" date="2022-10" db="EMBL/GenBank/DDBJ databases">
        <title>YIM 151497 complete genome.</title>
        <authorList>
            <person name="Chen X."/>
        </authorList>
    </citation>
    <scope>NUCLEOTIDE SEQUENCE</scope>
    <source>
        <strain evidence="10">YIM 151497</strain>
    </source>
</reference>
<comment type="similarity">
    <text evidence="2 7 9">Belongs to the citrate synthase family.</text>
</comment>
<dbReference type="InterPro" id="IPR002020">
    <property type="entry name" value="Citrate_synthase"/>
</dbReference>
<dbReference type="EMBL" id="CP107716">
    <property type="protein sequence ID" value="UYQ70609.1"/>
    <property type="molecule type" value="Genomic_DNA"/>
</dbReference>
<sequence length="429" mass="47964">MSEQSAKLTLGDETYEFPVLSGTVGPDVIDIRSLYAKTGMFTYDPGFTSTAACDSAITYIDGDKGELLYRGYPIDQLADKSSYIEVCYLLLYGELPSKAELKDFENRVTRHTMVHEQMHYFYRGFRRDAHPMAIVTGVVGAMAAFYHDSTDISDPEQREIASIRMIAKLPTIAAMAYKYSVGQPFVYPRNDLDYASNFLHMCFAVPAEEYKVDPVVAKAMDRIFTLHADHEQNASTSTVRLSGSSDANPFACIAAGVACLWGPAHGGANEAALNMLRQIGTVDRIPEFIERAKDKNDPFRLMGFGHRVYKNYDPRAAVMQESAREVLGLLGVENNPTLQVAQELEKIALEDPYFVDRKLYPNVDFYSGIILDAIGFPTSMFTAIFALSRTVGWIAQWKEMIGDPQKKIGRPRQLYNGATMRDYVDISGR</sequence>
<evidence type="ECO:0000313" key="11">
    <source>
        <dbReference type="Proteomes" id="UP001163882"/>
    </source>
</evidence>
<comment type="catalytic activity">
    <reaction evidence="5 8">
        <text>oxaloacetate + acetyl-CoA + H2O = citrate + CoA + H(+)</text>
        <dbReference type="Rhea" id="RHEA:16845"/>
        <dbReference type="ChEBI" id="CHEBI:15377"/>
        <dbReference type="ChEBI" id="CHEBI:15378"/>
        <dbReference type="ChEBI" id="CHEBI:16452"/>
        <dbReference type="ChEBI" id="CHEBI:16947"/>
        <dbReference type="ChEBI" id="CHEBI:57287"/>
        <dbReference type="ChEBI" id="CHEBI:57288"/>
        <dbReference type="EC" id="2.3.3.16"/>
    </reaction>
</comment>
<dbReference type="InterPro" id="IPR024176">
    <property type="entry name" value="Citrate_synthase_bac-typ"/>
</dbReference>
<dbReference type="InterPro" id="IPR016143">
    <property type="entry name" value="Citrate_synth-like_sm_a-sub"/>
</dbReference>
<evidence type="ECO:0000256" key="2">
    <source>
        <dbReference type="ARBA" id="ARBA00010566"/>
    </source>
</evidence>
<dbReference type="Gene3D" id="2.20.28.60">
    <property type="match status" value="1"/>
</dbReference>
<comment type="pathway">
    <text evidence="1 8">Carbohydrate metabolism; tricarboxylic acid cycle; isocitrate from oxaloacetate: step 1/2.</text>
</comment>
<dbReference type="PANTHER" id="PTHR42871:SF1">
    <property type="entry name" value="CITRATE SYNTHASE"/>
    <property type="match status" value="1"/>
</dbReference>
<dbReference type="RefSeq" id="WP_264224299.1">
    <property type="nucleotide sequence ID" value="NZ_CP107716.1"/>
</dbReference>
<evidence type="ECO:0000256" key="5">
    <source>
        <dbReference type="ARBA" id="ARBA00049288"/>
    </source>
</evidence>
<dbReference type="CDD" id="cd06114">
    <property type="entry name" value="EcCS_like"/>
    <property type="match status" value="1"/>
</dbReference>
<dbReference type="PIRSF" id="PIRSF001369">
    <property type="entry name" value="Citrate_synth"/>
    <property type="match status" value="1"/>
</dbReference>
<dbReference type="Gene3D" id="1.10.230.10">
    <property type="entry name" value="Cytochrome P450-Terp, domain 2"/>
    <property type="match status" value="1"/>
</dbReference>
<dbReference type="PANTHER" id="PTHR42871">
    <property type="entry name" value="CITRATE SYNTHASE"/>
    <property type="match status" value="1"/>
</dbReference>
<name>A0ABY6IJ20_9HYPH</name>
<dbReference type="InterPro" id="IPR016142">
    <property type="entry name" value="Citrate_synth-like_lrg_a-sub"/>
</dbReference>
<keyword evidence="11" id="KW-1185">Reference proteome</keyword>
<dbReference type="SUPFAM" id="SSF48256">
    <property type="entry name" value="Citrate synthase"/>
    <property type="match status" value="1"/>
</dbReference>
<evidence type="ECO:0000256" key="1">
    <source>
        <dbReference type="ARBA" id="ARBA00004751"/>
    </source>
</evidence>